<name>A0ABV5XCG3_9NOCA</name>
<evidence type="ECO:0000256" key="1">
    <source>
        <dbReference type="SAM" id="MobiDB-lite"/>
    </source>
</evidence>
<comment type="caution">
    <text evidence="2">The sequence shown here is derived from an EMBL/GenBank/DDBJ whole genome shotgun (WGS) entry which is preliminary data.</text>
</comment>
<proteinExistence type="predicted"/>
<evidence type="ECO:0000313" key="3">
    <source>
        <dbReference type="Proteomes" id="UP001589587"/>
    </source>
</evidence>
<evidence type="ECO:0000313" key="2">
    <source>
        <dbReference type="EMBL" id="MFB9779808.1"/>
    </source>
</evidence>
<sequence length="182" mass="19966">MNWNSSTDTGWFVNLAEDGSAVTIFDPSGSVYGALFPTHTDEGDQTPGRRKRDSSIAARDRQVLTFRKGHPATLRLSGGMTGTVTDQQPKAMRRKNKRCEVVISDRTYVFAHSSSRRATALRDGSALAHMARGRWSNRSTVTRKTVSVTDALDECVLTLFQKVVTPGRTGAFDQVISDLSSI</sequence>
<dbReference type="EMBL" id="JBHMAS010000018">
    <property type="protein sequence ID" value="MFB9779808.1"/>
    <property type="molecule type" value="Genomic_DNA"/>
</dbReference>
<gene>
    <name evidence="2" type="ORF">ACFFQ6_08960</name>
</gene>
<reference evidence="2 3" key="1">
    <citation type="submission" date="2024-09" db="EMBL/GenBank/DDBJ databases">
        <authorList>
            <person name="Sun Q."/>
            <person name="Mori K."/>
        </authorList>
    </citation>
    <scope>NUCLEOTIDE SEQUENCE [LARGE SCALE GENOMIC DNA]</scope>
    <source>
        <strain evidence="2 3">JCM 11411</strain>
    </source>
</reference>
<dbReference type="RefSeq" id="WP_166812257.1">
    <property type="nucleotide sequence ID" value="NZ_JBHMAS010000018.1"/>
</dbReference>
<protein>
    <submittedName>
        <fullName evidence="2">Uncharacterized protein</fullName>
    </submittedName>
</protein>
<feature type="region of interest" description="Disordered" evidence="1">
    <location>
        <begin position="36"/>
        <end position="58"/>
    </location>
</feature>
<keyword evidence="3" id="KW-1185">Reference proteome</keyword>
<organism evidence="2 3">
    <name type="scientific">Rhodococcus baikonurensis</name>
    <dbReference type="NCBI Taxonomy" id="172041"/>
    <lineage>
        <taxon>Bacteria</taxon>
        <taxon>Bacillati</taxon>
        <taxon>Actinomycetota</taxon>
        <taxon>Actinomycetes</taxon>
        <taxon>Mycobacteriales</taxon>
        <taxon>Nocardiaceae</taxon>
        <taxon>Rhodococcus</taxon>
        <taxon>Rhodococcus erythropolis group</taxon>
    </lineage>
</organism>
<accession>A0ABV5XCG3</accession>
<dbReference type="Proteomes" id="UP001589587">
    <property type="component" value="Unassembled WGS sequence"/>
</dbReference>